<evidence type="ECO:0000256" key="1">
    <source>
        <dbReference type="ARBA" id="ARBA00022737"/>
    </source>
</evidence>
<dbReference type="InParanoid" id="A0A1C7N2C3"/>
<dbReference type="InterPro" id="IPR018247">
    <property type="entry name" value="EF_Hand_1_Ca_BS"/>
</dbReference>
<protein>
    <submittedName>
        <fullName evidence="4">Calmodulin</fullName>
    </submittedName>
</protein>
<dbReference type="PANTHER" id="PTHR23048:SF0">
    <property type="entry name" value="CALMODULIN LIKE 3"/>
    <property type="match status" value="1"/>
</dbReference>
<dbReference type="PROSITE" id="PS50222">
    <property type="entry name" value="EF_HAND_2"/>
    <property type="match status" value="4"/>
</dbReference>
<evidence type="ECO:0000313" key="5">
    <source>
        <dbReference type="Proteomes" id="UP000093000"/>
    </source>
</evidence>
<dbReference type="GO" id="GO:0005509">
    <property type="term" value="F:calcium ion binding"/>
    <property type="evidence" value="ECO:0007669"/>
    <property type="project" value="InterPro"/>
</dbReference>
<feature type="domain" description="EF-hand" evidence="3">
    <location>
        <begin position="117"/>
        <end position="150"/>
    </location>
</feature>
<dbReference type="SMART" id="SM00054">
    <property type="entry name" value="EFh"/>
    <property type="match status" value="4"/>
</dbReference>
<dbReference type="Pfam" id="PF13499">
    <property type="entry name" value="EF-hand_7"/>
    <property type="match status" value="2"/>
</dbReference>
<dbReference type="EMBL" id="LUGH01000713">
    <property type="protein sequence ID" value="OBZ83151.1"/>
    <property type="molecule type" value="Genomic_DNA"/>
</dbReference>
<dbReference type="OrthoDB" id="26525at2759"/>
<feature type="domain" description="EF-hand" evidence="3">
    <location>
        <begin position="8"/>
        <end position="43"/>
    </location>
</feature>
<dbReference type="FunFam" id="1.10.238.10:FF:000001">
    <property type="entry name" value="Calmodulin 1"/>
    <property type="match status" value="1"/>
</dbReference>
<dbReference type="SUPFAM" id="SSF47473">
    <property type="entry name" value="EF-hand"/>
    <property type="match status" value="1"/>
</dbReference>
<accession>A0A1C7N2C3</accession>
<organism evidence="4 5">
    <name type="scientific">Choanephora cucurbitarum</name>
    <dbReference type="NCBI Taxonomy" id="101091"/>
    <lineage>
        <taxon>Eukaryota</taxon>
        <taxon>Fungi</taxon>
        <taxon>Fungi incertae sedis</taxon>
        <taxon>Mucoromycota</taxon>
        <taxon>Mucoromycotina</taxon>
        <taxon>Mucoromycetes</taxon>
        <taxon>Mucorales</taxon>
        <taxon>Mucorineae</taxon>
        <taxon>Choanephoraceae</taxon>
        <taxon>Choanephoroideae</taxon>
        <taxon>Choanephora</taxon>
    </lineage>
</organism>
<evidence type="ECO:0000259" key="3">
    <source>
        <dbReference type="PROSITE" id="PS50222"/>
    </source>
</evidence>
<dbReference type="PROSITE" id="PS00018">
    <property type="entry name" value="EF_HAND_1"/>
    <property type="match status" value="4"/>
</dbReference>
<dbReference type="GO" id="GO:0016460">
    <property type="term" value="C:myosin II complex"/>
    <property type="evidence" value="ECO:0007669"/>
    <property type="project" value="TreeGrafter"/>
</dbReference>
<dbReference type="CDD" id="cd00051">
    <property type="entry name" value="EFh"/>
    <property type="match status" value="2"/>
</dbReference>
<dbReference type="InterPro" id="IPR050230">
    <property type="entry name" value="CALM/Myosin/TropC-like"/>
</dbReference>
<dbReference type="Gene3D" id="1.10.238.10">
    <property type="entry name" value="EF-hand"/>
    <property type="match status" value="3"/>
</dbReference>
<dbReference type="AlphaFoldDB" id="A0A1C7N2C3"/>
<feature type="domain" description="EF-hand" evidence="3">
    <location>
        <begin position="81"/>
        <end position="116"/>
    </location>
</feature>
<sequence>MTTGLSTEQLADCHDAFSLFDHNNDGAIDASELGRVMKSLGLDPTADELMDMIGDYDFDSNGKIEYKEFMEMMSKICDKDETESDLVDAFKVFDKNDDGYITHDELRSVMKHLGQNMRESELNEMIKEADVNGDGKIDYKEFAKMMSSTN</sequence>
<evidence type="ECO:0000256" key="2">
    <source>
        <dbReference type="ARBA" id="ARBA00022837"/>
    </source>
</evidence>
<dbReference type="Proteomes" id="UP000093000">
    <property type="component" value="Unassembled WGS sequence"/>
</dbReference>
<comment type="caution">
    <text evidence="4">The sequence shown here is derived from an EMBL/GenBank/DDBJ whole genome shotgun (WGS) entry which is preliminary data.</text>
</comment>
<keyword evidence="1" id="KW-0677">Repeat</keyword>
<reference evidence="4 5" key="1">
    <citation type="submission" date="2016-03" db="EMBL/GenBank/DDBJ databases">
        <title>Choanephora cucurbitarum.</title>
        <authorList>
            <person name="Min B."/>
            <person name="Park H."/>
            <person name="Park J.-H."/>
            <person name="Shin H.-D."/>
            <person name="Choi I.-G."/>
        </authorList>
    </citation>
    <scope>NUCLEOTIDE SEQUENCE [LARGE SCALE GENOMIC DNA]</scope>
    <source>
        <strain evidence="4 5">KUS-F28377</strain>
    </source>
</reference>
<proteinExistence type="predicted"/>
<dbReference type="InterPro" id="IPR011992">
    <property type="entry name" value="EF-hand-dom_pair"/>
</dbReference>
<dbReference type="STRING" id="101091.A0A1C7N2C3"/>
<feature type="domain" description="EF-hand" evidence="3">
    <location>
        <begin position="44"/>
        <end position="79"/>
    </location>
</feature>
<dbReference type="InterPro" id="IPR002048">
    <property type="entry name" value="EF_hand_dom"/>
</dbReference>
<gene>
    <name evidence="4" type="primary">CALM_4</name>
    <name evidence="4" type="ORF">A0J61_08797</name>
</gene>
<dbReference type="PANTHER" id="PTHR23048">
    <property type="entry name" value="MYOSIN LIGHT CHAIN 1, 3"/>
    <property type="match status" value="1"/>
</dbReference>
<name>A0A1C7N2C3_9FUNG</name>
<keyword evidence="2" id="KW-0106">Calcium</keyword>
<evidence type="ECO:0000313" key="4">
    <source>
        <dbReference type="EMBL" id="OBZ83151.1"/>
    </source>
</evidence>
<keyword evidence="5" id="KW-1185">Reference proteome</keyword>